<evidence type="ECO:0000313" key="2">
    <source>
        <dbReference type="EMBL" id="CCE24750.1"/>
    </source>
</evidence>
<dbReference type="AlphaFoldDB" id="G4T2M1"/>
<protein>
    <submittedName>
        <fullName evidence="2">Uncharacterized protein</fullName>
    </submittedName>
</protein>
<dbReference type="EMBL" id="FO082060">
    <property type="protein sequence ID" value="CCE24750.1"/>
    <property type="molecule type" value="Genomic_DNA"/>
</dbReference>
<reference evidence="3" key="1">
    <citation type="journal article" date="2012" name="J. Bacteriol.">
        <title>Genome sequence of the haloalkaliphilic methanotrophic bacterium Methylomicrobium alcaliphilum 20Z.</title>
        <authorList>
            <person name="Vuilleumier S."/>
            <person name="Khmelenina V.N."/>
            <person name="Bringel F."/>
            <person name="Reshetnikov A.S."/>
            <person name="Lajus A."/>
            <person name="Mangenot S."/>
            <person name="Rouy Z."/>
            <person name="Op den Camp H.J."/>
            <person name="Jetten M.S."/>
            <person name="Dispirito A.A."/>
            <person name="Dunfield P."/>
            <person name="Klotz M.G."/>
            <person name="Semrau J.D."/>
            <person name="Stein L.Y."/>
            <person name="Barbe V."/>
            <person name="Medigue C."/>
            <person name="Trotsenko Y.A."/>
            <person name="Kalyuzhnaya M.G."/>
        </authorList>
    </citation>
    <scope>NUCLEOTIDE SEQUENCE [LARGE SCALE GENOMIC DNA]</scope>
    <source>
        <strain evidence="3">DSM 19304 / NCIMB 14124 / VKM B-2133 / 20Z</strain>
    </source>
</reference>
<evidence type="ECO:0000313" key="3">
    <source>
        <dbReference type="Proteomes" id="UP000008315"/>
    </source>
</evidence>
<dbReference type="Proteomes" id="UP000008315">
    <property type="component" value="Chromosome"/>
</dbReference>
<dbReference type="STRING" id="1091494.MEALZ_3084"/>
<name>G4T2M1_META2</name>
<evidence type="ECO:0000256" key="1">
    <source>
        <dbReference type="SAM" id="MobiDB-lite"/>
    </source>
</evidence>
<sequence>MIAIISKKQAASDMGKLMSNEVAMTIADIHPKMPIDGGSVPDKKSFNSGSTGRWHVCV</sequence>
<gene>
    <name evidence="2" type="ordered locus">MEALZ_3084</name>
</gene>
<accession>G4T2M1</accession>
<proteinExistence type="predicted"/>
<keyword evidence="3" id="KW-1185">Reference proteome</keyword>
<dbReference type="KEGG" id="mah:MEALZ_3084"/>
<organism evidence="2 3">
    <name type="scientific">Methylotuvimicrobium alcaliphilum (strain DSM 19304 / NCIMB 14124 / VKM B-2133 / 20Z)</name>
    <name type="common">Methylomicrobium alcaliphilum</name>
    <dbReference type="NCBI Taxonomy" id="1091494"/>
    <lineage>
        <taxon>Bacteria</taxon>
        <taxon>Pseudomonadati</taxon>
        <taxon>Pseudomonadota</taxon>
        <taxon>Gammaproteobacteria</taxon>
        <taxon>Methylococcales</taxon>
        <taxon>Methylococcaceae</taxon>
        <taxon>Methylotuvimicrobium</taxon>
    </lineage>
</organism>
<dbReference type="HOGENOM" id="CLU_2974223_0_0_6"/>
<feature type="region of interest" description="Disordered" evidence="1">
    <location>
        <begin position="34"/>
        <end position="58"/>
    </location>
</feature>
<dbReference type="PATRIC" id="fig|271065.3.peg.3179"/>